<evidence type="ECO:0000313" key="2">
    <source>
        <dbReference type="WBParaSite" id="PDA_v2.g17891.t1"/>
    </source>
</evidence>
<reference evidence="2" key="1">
    <citation type="submission" date="2022-11" db="UniProtKB">
        <authorList>
            <consortium name="WormBaseParasite"/>
        </authorList>
    </citation>
    <scope>IDENTIFICATION</scope>
</reference>
<sequence>MEFRSEILLFIITNKKNLIVCVSDVRQELLHIVKKFGDFSSVEHGEDIIFKLTINTDGVVPKGHGTNEIWPIYIQVADLPDHIKTLIESVAVQSVISDNGKPSEFAFEVALTSLIEWIHEQGEGEIKTMENNQFFERFLRHGKTYSTSNYNKINSNVIFEHNNSRKFGQILDIIKQGDTVEARIQVYDTTSIRSIFNDFEHVEIAEATELVEDIKEDVFSLVDDHIVMESSATVHSTVKTNIKNILVHCLELSFNEKKFFFDLAMKAECK</sequence>
<name>A0A914PSS8_9BILA</name>
<accession>A0A914PSS8</accession>
<evidence type="ECO:0000313" key="1">
    <source>
        <dbReference type="Proteomes" id="UP000887578"/>
    </source>
</evidence>
<dbReference type="WBParaSite" id="PDA_v2.g17891.t1">
    <property type="protein sequence ID" value="PDA_v2.g17891.t1"/>
    <property type="gene ID" value="PDA_v2.g17891"/>
</dbReference>
<keyword evidence="1" id="KW-1185">Reference proteome</keyword>
<protein>
    <submittedName>
        <fullName evidence="2">Uncharacterized protein</fullName>
    </submittedName>
</protein>
<organism evidence="1 2">
    <name type="scientific">Panagrolaimus davidi</name>
    <dbReference type="NCBI Taxonomy" id="227884"/>
    <lineage>
        <taxon>Eukaryota</taxon>
        <taxon>Metazoa</taxon>
        <taxon>Ecdysozoa</taxon>
        <taxon>Nematoda</taxon>
        <taxon>Chromadorea</taxon>
        <taxon>Rhabditida</taxon>
        <taxon>Tylenchina</taxon>
        <taxon>Panagrolaimomorpha</taxon>
        <taxon>Panagrolaimoidea</taxon>
        <taxon>Panagrolaimidae</taxon>
        <taxon>Panagrolaimus</taxon>
    </lineage>
</organism>
<dbReference type="AlphaFoldDB" id="A0A914PSS8"/>
<proteinExistence type="predicted"/>
<dbReference type="Proteomes" id="UP000887578">
    <property type="component" value="Unplaced"/>
</dbReference>